<dbReference type="EMBL" id="WODC01000003">
    <property type="protein sequence ID" value="MUM77086.1"/>
    <property type="molecule type" value="Genomic_DNA"/>
</dbReference>
<evidence type="ECO:0000256" key="1">
    <source>
        <dbReference type="ARBA" id="ARBA00000085"/>
    </source>
</evidence>
<dbReference type="PANTHER" id="PTHR45339:SF1">
    <property type="entry name" value="HYBRID SIGNAL TRANSDUCTION HISTIDINE KINASE J"/>
    <property type="match status" value="1"/>
</dbReference>
<dbReference type="PANTHER" id="PTHR45339">
    <property type="entry name" value="HYBRID SIGNAL TRANSDUCTION HISTIDINE KINASE J"/>
    <property type="match status" value="1"/>
</dbReference>
<dbReference type="InterPro" id="IPR011006">
    <property type="entry name" value="CheY-like_superfamily"/>
</dbReference>
<evidence type="ECO:0000259" key="13">
    <source>
        <dbReference type="PROSITE" id="PS50110"/>
    </source>
</evidence>
<dbReference type="Pfam" id="PF00512">
    <property type="entry name" value="HisKA"/>
    <property type="match status" value="1"/>
</dbReference>
<dbReference type="Gene3D" id="3.30.565.10">
    <property type="entry name" value="Histidine kinase-like ATPase, C-terminal domain"/>
    <property type="match status" value="1"/>
</dbReference>
<dbReference type="SUPFAM" id="SSF55874">
    <property type="entry name" value="ATPase domain of HSP90 chaperone/DNA topoisomerase II/histidine kinase"/>
    <property type="match status" value="1"/>
</dbReference>
<evidence type="ECO:0000256" key="7">
    <source>
        <dbReference type="ARBA" id="ARBA00022989"/>
    </source>
</evidence>
<keyword evidence="6" id="KW-0812">Transmembrane</keyword>
<comment type="catalytic activity">
    <reaction evidence="1">
        <text>ATP + protein L-histidine = ADP + protein N-phospho-L-histidine.</text>
        <dbReference type="EC" id="2.7.13.3"/>
    </reaction>
</comment>
<dbReference type="Pfam" id="PF02518">
    <property type="entry name" value="HATPase_c"/>
    <property type="match status" value="1"/>
</dbReference>
<dbReference type="InterPro" id="IPR004358">
    <property type="entry name" value="Sig_transdc_His_kin-like_C"/>
</dbReference>
<evidence type="ECO:0000256" key="4">
    <source>
        <dbReference type="ARBA" id="ARBA00022475"/>
    </source>
</evidence>
<feature type="modified residue" description="4-aspartylphosphate" evidence="10">
    <location>
        <position position="686"/>
    </location>
</feature>
<dbReference type="Pfam" id="PF02743">
    <property type="entry name" value="dCache_1"/>
    <property type="match status" value="1"/>
</dbReference>
<dbReference type="PROSITE" id="PS50109">
    <property type="entry name" value="HIS_KIN"/>
    <property type="match status" value="1"/>
</dbReference>
<evidence type="ECO:0000256" key="3">
    <source>
        <dbReference type="ARBA" id="ARBA00012438"/>
    </source>
</evidence>
<evidence type="ECO:0000256" key="6">
    <source>
        <dbReference type="ARBA" id="ARBA00022692"/>
    </source>
</evidence>
<dbReference type="SMART" id="SM00388">
    <property type="entry name" value="HisKA"/>
    <property type="match status" value="1"/>
</dbReference>
<name>A0A7K1KLX4_9BACT</name>
<dbReference type="InterPro" id="IPR001789">
    <property type="entry name" value="Sig_transdc_resp-reg_receiver"/>
</dbReference>
<dbReference type="SMART" id="SM00387">
    <property type="entry name" value="HATPase_c"/>
    <property type="match status" value="1"/>
</dbReference>
<dbReference type="AlphaFoldDB" id="A0A7K1KLX4"/>
<evidence type="ECO:0000256" key="5">
    <source>
        <dbReference type="ARBA" id="ARBA00022553"/>
    </source>
</evidence>
<evidence type="ECO:0000256" key="10">
    <source>
        <dbReference type="PROSITE-ProRule" id="PRU00169"/>
    </source>
</evidence>
<dbReference type="CDD" id="cd17546">
    <property type="entry name" value="REC_hyHK_CKI1_RcsC-like"/>
    <property type="match status" value="1"/>
</dbReference>
<evidence type="ECO:0000256" key="8">
    <source>
        <dbReference type="ARBA" id="ARBA00023012"/>
    </source>
</evidence>
<protein>
    <recommendedName>
        <fullName evidence="3">histidine kinase</fullName>
        <ecNumber evidence="3">2.7.13.3</ecNumber>
    </recommendedName>
</protein>
<dbReference type="CDD" id="cd12912">
    <property type="entry name" value="PDC2_MCP_like"/>
    <property type="match status" value="1"/>
</dbReference>
<dbReference type="Proteomes" id="UP000461162">
    <property type="component" value="Unassembled WGS sequence"/>
</dbReference>
<dbReference type="SUPFAM" id="SSF47384">
    <property type="entry name" value="Homodimeric domain of signal transducing histidine kinase"/>
    <property type="match status" value="1"/>
</dbReference>
<comment type="caution">
    <text evidence="14">The sequence shown here is derived from an EMBL/GenBank/DDBJ whole genome shotgun (WGS) entry which is preliminary data.</text>
</comment>
<dbReference type="FunFam" id="3.30.565.10:FF:000010">
    <property type="entry name" value="Sensor histidine kinase RcsC"/>
    <property type="match status" value="1"/>
</dbReference>
<feature type="domain" description="Response regulatory" evidence="13">
    <location>
        <begin position="637"/>
        <end position="756"/>
    </location>
</feature>
<dbReference type="Gene3D" id="3.30.450.20">
    <property type="entry name" value="PAS domain"/>
    <property type="match status" value="1"/>
</dbReference>
<dbReference type="Gene3D" id="1.10.287.130">
    <property type="match status" value="1"/>
</dbReference>
<keyword evidence="5 10" id="KW-0597">Phosphoprotein</keyword>
<dbReference type="InterPro" id="IPR005467">
    <property type="entry name" value="His_kinase_dom"/>
</dbReference>
<dbReference type="CDD" id="cd00082">
    <property type="entry name" value="HisKA"/>
    <property type="match status" value="1"/>
</dbReference>
<evidence type="ECO:0000313" key="15">
    <source>
        <dbReference type="Proteomes" id="UP000461162"/>
    </source>
</evidence>
<feature type="region of interest" description="Disordered" evidence="11">
    <location>
        <begin position="615"/>
        <end position="636"/>
    </location>
</feature>
<keyword evidence="7" id="KW-1133">Transmembrane helix</keyword>
<dbReference type="InterPro" id="IPR003594">
    <property type="entry name" value="HATPase_dom"/>
</dbReference>
<dbReference type="PROSITE" id="PS50110">
    <property type="entry name" value="RESPONSE_REGULATORY"/>
    <property type="match status" value="1"/>
</dbReference>
<dbReference type="SMART" id="SM00448">
    <property type="entry name" value="REC"/>
    <property type="match status" value="1"/>
</dbReference>
<dbReference type="CDD" id="cd16922">
    <property type="entry name" value="HATPase_EvgS-ArcB-TorS-like"/>
    <property type="match status" value="1"/>
</dbReference>
<keyword evidence="8" id="KW-0902">Two-component regulatory system</keyword>
<dbReference type="EC" id="2.7.13.3" evidence="3"/>
<dbReference type="SUPFAM" id="SSF103190">
    <property type="entry name" value="Sensory domain-like"/>
    <property type="match status" value="1"/>
</dbReference>
<dbReference type="InterPro" id="IPR036890">
    <property type="entry name" value="HATPase_C_sf"/>
</dbReference>
<dbReference type="PRINTS" id="PR00344">
    <property type="entry name" value="BCTRLSENSOR"/>
</dbReference>
<dbReference type="InterPro" id="IPR029151">
    <property type="entry name" value="Sensor-like_sf"/>
</dbReference>
<keyword evidence="4" id="KW-1003">Cell membrane</keyword>
<keyword evidence="15" id="KW-1185">Reference proteome</keyword>
<dbReference type="GO" id="GO:0005886">
    <property type="term" value="C:plasma membrane"/>
    <property type="evidence" value="ECO:0007669"/>
    <property type="project" value="UniProtKB-SubCell"/>
</dbReference>
<evidence type="ECO:0000256" key="9">
    <source>
        <dbReference type="ARBA" id="ARBA00023136"/>
    </source>
</evidence>
<dbReference type="InterPro" id="IPR033479">
    <property type="entry name" value="dCache_1"/>
</dbReference>
<dbReference type="SUPFAM" id="SSF52172">
    <property type="entry name" value="CheY-like"/>
    <property type="match status" value="1"/>
</dbReference>
<keyword evidence="9" id="KW-0472">Membrane</keyword>
<evidence type="ECO:0000259" key="12">
    <source>
        <dbReference type="PROSITE" id="PS50109"/>
    </source>
</evidence>
<dbReference type="RefSeq" id="WP_155932902.1">
    <property type="nucleotide sequence ID" value="NZ_WODC01000003.1"/>
</dbReference>
<feature type="domain" description="Histidine kinase" evidence="12">
    <location>
        <begin position="385"/>
        <end position="613"/>
    </location>
</feature>
<dbReference type="InterPro" id="IPR003661">
    <property type="entry name" value="HisK_dim/P_dom"/>
</dbReference>
<evidence type="ECO:0000256" key="2">
    <source>
        <dbReference type="ARBA" id="ARBA00004651"/>
    </source>
</evidence>
<dbReference type="Pfam" id="PF00072">
    <property type="entry name" value="Response_reg"/>
    <property type="match status" value="1"/>
</dbReference>
<dbReference type="Gene3D" id="3.40.50.2300">
    <property type="match status" value="1"/>
</dbReference>
<evidence type="ECO:0000313" key="14">
    <source>
        <dbReference type="EMBL" id="MUM77086.1"/>
    </source>
</evidence>
<evidence type="ECO:0000256" key="11">
    <source>
        <dbReference type="SAM" id="MobiDB-lite"/>
    </source>
</evidence>
<comment type="subcellular location">
    <subcellularLocation>
        <location evidence="2">Cell membrane</location>
        <topology evidence="2">Multi-pass membrane protein</topology>
    </subcellularLocation>
</comment>
<dbReference type="InterPro" id="IPR036097">
    <property type="entry name" value="HisK_dim/P_sf"/>
</dbReference>
<gene>
    <name evidence="14" type="ORF">GKC30_05525</name>
</gene>
<sequence>MRIPSRLVITSVFAGLVVVLAALIIVSSALTSRTVLSRHARTIMENIASYTIDKAQSHLIPARQAARLTRGLSRTNIVSSRDTDSMVAYFYEQLYLYPQFSGIYFGSKDGEFIMASRYNLIAPGGYYTKIVRIDGLRRSVEQIYKAADGSMIRRQFDPTDTFDPRTRPWYTRAHTANALAWTDPYIFFTSQKPGITTANPVYDGNGEFVGIIGVDIGIEELSTFISKLNVSENGLAFIMSRSGDIIAYPEMDKLRRADGADRSRLTRITELDDPVGREAFLSLGLPPDNLHLEEPVFTSFALNGERYNAMFAPFSDSEWPWVIAIYMPEDDYLGAIKTNSTQNILIALVAVVIALAMGLLVASKLSRAREMAEGADEAKSHFLARMSHEIRTPMNAMLGAGELLAETRLNGDQRRYVAIYQSAGEHLRELVRDVLDLSRFESGRFRLECTPFNLRSTIDKACALFTLEARNKGLDLHCRFEPGTPEHLMGDPTALRQVLVNLMSNAVKFTRQGSVILGVRCVEAPAAKDEAGNETVLLEFSVSDTGIGIPADKQALVFERFSQADGSTSRKYGGTGLGLAICRTLVRHMGGDIALRSAPEAGTAITFSVRLALDPSGGIRETPTPPRPPRPDSEPRRILLVEDDERNRLLFTLFLKDIPHSLDTAENGEEALRKHFAAPYDLILMDIEMAGMDGYQTTQAVRARERETGLPEVPIVAVTAHALTEAETKSRMHGCTGFLAKPVTKAALRETVERHLGEGFGEAAD</sequence>
<accession>A0A7K1KLX4</accession>
<proteinExistence type="predicted"/>
<dbReference type="CDD" id="cd12913">
    <property type="entry name" value="PDC1_MCP_like"/>
    <property type="match status" value="1"/>
</dbReference>
<reference evidence="14 15" key="1">
    <citation type="submission" date="2019-11" db="EMBL/GenBank/DDBJ databases">
        <title>Pseudodesulfovibrio alkaliphilus, sp. nov., an alkaliphilic sulfate-reducing bacteria from mud volcano of Taman peninsula, Russia.</title>
        <authorList>
            <person name="Frolova A."/>
            <person name="Merkel A.Y."/>
            <person name="Slobodkin A.I."/>
        </authorList>
    </citation>
    <scope>NUCLEOTIDE SEQUENCE [LARGE SCALE GENOMIC DNA]</scope>
    <source>
        <strain evidence="14 15">F-1</strain>
    </source>
</reference>
<dbReference type="GO" id="GO:0000155">
    <property type="term" value="F:phosphorelay sensor kinase activity"/>
    <property type="evidence" value="ECO:0007669"/>
    <property type="project" value="InterPro"/>
</dbReference>
<organism evidence="14 15">
    <name type="scientific">Pseudodesulfovibrio alkaliphilus</name>
    <dbReference type="NCBI Taxonomy" id="2661613"/>
    <lineage>
        <taxon>Bacteria</taxon>
        <taxon>Pseudomonadati</taxon>
        <taxon>Thermodesulfobacteriota</taxon>
        <taxon>Desulfovibrionia</taxon>
        <taxon>Desulfovibrionales</taxon>
        <taxon>Desulfovibrionaceae</taxon>
    </lineage>
</organism>